<comment type="caution">
    <text evidence="3">The sequence shown here is derived from an EMBL/GenBank/DDBJ whole genome shotgun (WGS) entry which is preliminary data.</text>
</comment>
<dbReference type="PANTHER" id="PTHR34580:SF3">
    <property type="entry name" value="PROTEIN PAFB"/>
    <property type="match status" value="1"/>
</dbReference>
<dbReference type="PROSITE" id="PS52050">
    <property type="entry name" value="WYL"/>
    <property type="match status" value="1"/>
</dbReference>
<dbReference type="InterPro" id="IPR036388">
    <property type="entry name" value="WH-like_DNA-bd_sf"/>
</dbReference>
<dbReference type="Proteomes" id="UP000758168">
    <property type="component" value="Unassembled WGS sequence"/>
</dbReference>
<feature type="domain" description="Helix-turn-helix type 11" evidence="1">
    <location>
        <begin position="11"/>
        <end position="66"/>
    </location>
</feature>
<dbReference type="InterPro" id="IPR026881">
    <property type="entry name" value="WYL_dom"/>
</dbReference>
<dbReference type="InterPro" id="IPR011991">
    <property type="entry name" value="ArsR-like_HTH"/>
</dbReference>
<keyword evidence="4" id="KW-1185">Reference proteome</keyword>
<organism evidence="3 4">
    <name type="scientific">Microlunatus capsulatus</name>
    <dbReference type="NCBI Taxonomy" id="99117"/>
    <lineage>
        <taxon>Bacteria</taxon>
        <taxon>Bacillati</taxon>
        <taxon>Actinomycetota</taxon>
        <taxon>Actinomycetes</taxon>
        <taxon>Propionibacteriales</taxon>
        <taxon>Propionibacteriaceae</taxon>
        <taxon>Microlunatus</taxon>
    </lineage>
</organism>
<reference evidence="3 4" key="1">
    <citation type="submission" date="2021-03" db="EMBL/GenBank/DDBJ databases">
        <title>Sequencing the genomes of 1000 actinobacteria strains.</title>
        <authorList>
            <person name="Klenk H.-P."/>
        </authorList>
    </citation>
    <scope>NUCLEOTIDE SEQUENCE [LARGE SCALE GENOMIC DNA]</scope>
    <source>
        <strain evidence="3 4">DSM 12936</strain>
    </source>
</reference>
<proteinExistence type="predicted"/>
<evidence type="ECO:0000313" key="3">
    <source>
        <dbReference type="EMBL" id="MBP2415602.1"/>
    </source>
</evidence>
<name>A0ABS4Z4G7_9ACTN</name>
<evidence type="ECO:0000313" key="4">
    <source>
        <dbReference type="Proteomes" id="UP000758168"/>
    </source>
</evidence>
<evidence type="ECO:0000259" key="2">
    <source>
        <dbReference type="Pfam" id="PF13280"/>
    </source>
</evidence>
<accession>A0ABS4Z4G7</accession>
<dbReference type="CDD" id="cd00090">
    <property type="entry name" value="HTH_ARSR"/>
    <property type="match status" value="1"/>
</dbReference>
<feature type="domain" description="WYL" evidence="2">
    <location>
        <begin position="146"/>
        <end position="212"/>
    </location>
</feature>
<dbReference type="Pfam" id="PF08279">
    <property type="entry name" value="HTH_11"/>
    <property type="match status" value="1"/>
</dbReference>
<evidence type="ECO:0000259" key="1">
    <source>
        <dbReference type="Pfam" id="PF08279"/>
    </source>
</evidence>
<dbReference type="Gene3D" id="1.10.10.10">
    <property type="entry name" value="Winged helix-like DNA-binding domain superfamily/Winged helix DNA-binding domain"/>
    <property type="match status" value="1"/>
</dbReference>
<keyword evidence="3" id="KW-0238">DNA-binding</keyword>
<dbReference type="RefSeq" id="WP_307803757.1">
    <property type="nucleotide sequence ID" value="NZ_BAAAMH010000022.1"/>
</dbReference>
<gene>
    <name evidence="3" type="ORF">JOF54_000524</name>
</gene>
<dbReference type="PANTHER" id="PTHR34580">
    <property type="match status" value="1"/>
</dbReference>
<dbReference type="SUPFAM" id="SSF46785">
    <property type="entry name" value="Winged helix' DNA-binding domain"/>
    <property type="match status" value="1"/>
</dbReference>
<dbReference type="Pfam" id="PF13280">
    <property type="entry name" value="WYL"/>
    <property type="match status" value="1"/>
</dbReference>
<dbReference type="GO" id="GO:0003677">
    <property type="term" value="F:DNA binding"/>
    <property type="evidence" value="ECO:0007669"/>
    <property type="project" value="UniProtKB-KW"/>
</dbReference>
<dbReference type="InterPro" id="IPR036390">
    <property type="entry name" value="WH_DNA-bd_sf"/>
</dbReference>
<dbReference type="InterPro" id="IPR051534">
    <property type="entry name" value="CBASS_pafABC_assoc_protein"/>
</dbReference>
<protein>
    <submittedName>
        <fullName evidence="3">DNA-binding transcriptional regulator YafY</fullName>
    </submittedName>
</protein>
<sequence length="319" mass="33612">MIVDDGSPTARALRTLELLQRHPGLTAADLATRLGVSDRAARRYVAILREADISVDSTPGRYGGYRLGRGLKLPPLVFSSTEALGLVMAVLDGEHAAADAGEPVGAALGKIISALPPDVGRQAALLREHALAAPPRRTARPDPDTTSRLVEAVADRRQVRIGYRPRSGVPHTVQVEPWAVVVRGGLWYLLGLAHGPDAPRTYRVDRVVTLEVLTARCVPPADLDAVGWLERHLGTGRAFATSVVLGAPVEAVAPWVSPTMGELVAVDAESCRLTGTTDNPEMYAGEWLAAIPFPLTVEGGPELRAAVGALAGRLAAALG</sequence>
<dbReference type="EMBL" id="JAGIOB010000001">
    <property type="protein sequence ID" value="MBP2415602.1"/>
    <property type="molecule type" value="Genomic_DNA"/>
</dbReference>
<dbReference type="InterPro" id="IPR013196">
    <property type="entry name" value="HTH_11"/>
</dbReference>